<dbReference type="eggNOG" id="COG3773">
    <property type="taxonomic scope" value="Bacteria"/>
</dbReference>
<evidence type="ECO:0000259" key="2">
    <source>
        <dbReference type="Pfam" id="PF07486"/>
    </source>
</evidence>
<gene>
    <name evidence="3" type="ORF">RSP_2496</name>
</gene>
<organism evidence="3 4">
    <name type="scientific">Cereibacter sphaeroides (strain ATCC 17023 / DSM 158 / JCM 6121 / CCUG 31486 / LMG 2827 / NBRC 12203 / NCIMB 8253 / ATH 2.4.1.)</name>
    <name type="common">Rhodobacter sphaeroides</name>
    <dbReference type="NCBI Taxonomy" id="272943"/>
    <lineage>
        <taxon>Bacteria</taxon>
        <taxon>Pseudomonadati</taxon>
        <taxon>Pseudomonadota</taxon>
        <taxon>Alphaproteobacteria</taxon>
        <taxon>Rhodobacterales</taxon>
        <taxon>Paracoccaceae</taxon>
        <taxon>Cereibacter</taxon>
    </lineage>
</organism>
<dbReference type="InterPro" id="IPR011105">
    <property type="entry name" value="Cell_wall_hydrolase_SleB"/>
</dbReference>
<dbReference type="GeneID" id="3720056"/>
<sequence length="166" mass="18558">MSLPRARSTIAMCLALTALLGACGRSPQECMERAMYFESNRSSRDGMVAVGSVVMNRVESGQYPKSVCGVVGQRFQFAPRIMSRRMDSRSLPLVRETARSVLKGERHPMIGDAMFFHTAGHRFPYDNMHYVLVTGGNAFYERRPSALVTQPVPPQPMEGLTGWRGW</sequence>
<dbReference type="InterPro" id="IPR042047">
    <property type="entry name" value="SleB_dom1"/>
</dbReference>
<dbReference type="AlphaFoldDB" id="Q3J3H5"/>
<feature type="chain" id="PRO_5004226232" evidence="1">
    <location>
        <begin position="23"/>
        <end position="166"/>
    </location>
</feature>
<dbReference type="KEGG" id="rsp:RSP_2496"/>
<keyword evidence="3" id="KW-0378">Hydrolase</keyword>
<dbReference type="EnsemblBacteria" id="ABA78659">
    <property type="protein sequence ID" value="ABA78659"/>
    <property type="gene ID" value="RSP_2496"/>
</dbReference>
<evidence type="ECO:0000313" key="4">
    <source>
        <dbReference type="Proteomes" id="UP000002703"/>
    </source>
</evidence>
<dbReference type="RefSeq" id="WP_011337532.1">
    <property type="nucleotide sequence ID" value="NC_007493.2"/>
</dbReference>
<feature type="domain" description="Cell wall hydrolase SleB" evidence="2">
    <location>
        <begin position="43"/>
        <end position="140"/>
    </location>
</feature>
<protein>
    <submittedName>
        <fullName evidence="3">Cell Wall Hydrolase</fullName>
    </submittedName>
</protein>
<keyword evidence="1" id="KW-0732">Signal</keyword>
<feature type="signal peptide" evidence="1">
    <location>
        <begin position="1"/>
        <end position="22"/>
    </location>
</feature>
<accession>Q3J3H5</accession>
<dbReference type="Proteomes" id="UP000002703">
    <property type="component" value="Chromosome 1"/>
</dbReference>
<keyword evidence="4" id="KW-1185">Reference proteome</keyword>
<dbReference type="Gene3D" id="1.10.10.2520">
    <property type="entry name" value="Cell wall hydrolase SleB, domain 1"/>
    <property type="match status" value="1"/>
</dbReference>
<proteinExistence type="predicted"/>
<dbReference type="PhylomeDB" id="Q3J3H5"/>
<reference evidence="4" key="1">
    <citation type="submission" date="2005-09" db="EMBL/GenBank/DDBJ databases">
        <title>Complete sequence of chromosome 1 of Rhodobacter sphaeroides 2.4.1.</title>
        <authorList>
            <person name="Copeland A."/>
            <person name="Lucas S."/>
            <person name="Lapidus A."/>
            <person name="Barry K."/>
            <person name="Detter J.C."/>
            <person name="Glavina T."/>
            <person name="Hammon N."/>
            <person name="Israni S."/>
            <person name="Pitluck S."/>
            <person name="Richardson P."/>
            <person name="Mackenzie C."/>
            <person name="Choudhary M."/>
            <person name="Larimer F."/>
            <person name="Hauser L.J."/>
            <person name="Land M."/>
            <person name="Donohue T.J."/>
            <person name="Kaplan S."/>
        </authorList>
    </citation>
    <scope>NUCLEOTIDE SEQUENCE [LARGE SCALE GENOMIC DNA]</scope>
    <source>
        <strain evidence="4">ATCC 17023 / DSM 158 / JCM 6121 / CCUG 31486 / LMG 2827 / NBRC 12203 / NCIMB 8253 / ATH 2.4.1.</strain>
    </source>
</reference>
<dbReference type="Pfam" id="PF07486">
    <property type="entry name" value="Hydrolase_2"/>
    <property type="match status" value="1"/>
</dbReference>
<dbReference type="PROSITE" id="PS51257">
    <property type="entry name" value="PROKAR_LIPOPROTEIN"/>
    <property type="match status" value="1"/>
</dbReference>
<dbReference type="OrthoDB" id="8433080at2"/>
<dbReference type="EMBL" id="CP000143">
    <property type="protein sequence ID" value="ABA78659.1"/>
    <property type="molecule type" value="Genomic_DNA"/>
</dbReference>
<evidence type="ECO:0000256" key="1">
    <source>
        <dbReference type="SAM" id="SignalP"/>
    </source>
</evidence>
<name>Q3J3H5_CERS4</name>
<dbReference type="STRING" id="272943.RSP_2496"/>
<dbReference type="GO" id="GO:0016787">
    <property type="term" value="F:hydrolase activity"/>
    <property type="evidence" value="ECO:0007669"/>
    <property type="project" value="UniProtKB-KW"/>
</dbReference>
<evidence type="ECO:0000313" key="3">
    <source>
        <dbReference type="EMBL" id="ABA78659.1"/>
    </source>
</evidence>
<dbReference type="SMR" id="Q3J3H5"/>
<dbReference type="PATRIC" id="fig|272943.9.peg.1418"/>